<reference evidence="3" key="1">
    <citation type="submission" date="2016-01" db="EMBL/GenBank/DDBJ databases">
        <title>Draft genome of Chromobacterium sp. F49.</title>
        <authorList>
            <person name="Hong K.W."/>
        </authorList>
    </citation>
    <scope>NUCLEOTIDE SEQUENCE [LARGE SCALE GENOMIC DNA]</scope>
    <source>
        <strain evidence="3">M63</strain>
    </source>
</reference>
<dbReference type="Proteomes" id="UP000076563">
    <property type="component" value="Unassembled WGS sequence"/>
</dbReference>
<dbReference type="Pfam" id="PF07883">
    <property type="entry name" value="Cupin_2"/>
    <property type="match status" value="1"/>
</dbReference>
<dbReference type="InterPro" id="IPR052538">
    <property type="entry name" value="Flavonoid_dioxygenase-like"/>
</dbReference>
<proteinExistence type="predicted"/>
<keyword evidence="3" id="KW-1185">Reference proteome</keyword>
<name>A0A161S4D5_9BACL</name>
<organism evidence="2 3">
    <name type="scientific">Paenibacillus elgii</name>
    <dbReference type="NCBI Taxonomy" id="189691"/>
    <lineage>
        <taxon>Bacteria</taxon>
        <taxon>Bacillati</taxon>
        <taxon>Bacillota</taxon>
        <taxon>Bacilli</taxon>
        <taxon>Bacillales</taxon>
        <taxon>Paenibacillaceae</taxon>
        <taxon>Paenibacillus</taxon>
    </lineage>
</organism>
<dbReference type="AlphaFoldDB" id="A0A161S4D5"/>
<evidence type="ECO:0000259" key="1">
    <source>
        <dbReference type="Pfam" id="PF07883"/>
    </source>
</evidence>
<gene>
    <name evidence="2" type="ORF">AV654_18215</name>
</gene>
<dbReference type="SUPFAM" id="SSF51182">
    <property type="entry name" value="RmlC-like cupins"/>
    <property type="match status" value="1"/>
</dbReference>
<dbReference type="PANTHER" id="PTHR43346:SF1">
    <property type="entry name" value="QUERCETIN 2,3-DIOXYGENASE-RELATED"/>
    <property type="match status" value="1"/>
</dbReference>
<dbReference type="InterPro" id="IPR013096">
    <property type="entry name" value="Cupin_2"/>
</dbReference>
<dbReference type="CDD" id="cd02223">
    <property type="entry name" value="cupin_Bh2720-like"/>
    <property type="match status" value="1"/>
</dbReference>
<feature type="domain" description="Cupin type-2" evidence="1">
    <location>
        <begin position="94"/>
        <end position="168"/>
    </location>
</feature>
<accession>A0A161S4D5</accession>
<evidence type="ECO:0000313" key="2">
    <source>
        <dbReference type="EMBL" id="KZE79469.1"/>
    </source>
</evidence>
<protein>
    <recommendedName>
        <fullName evidence="1">Cupin type-2 domain-containing protein</fullName>
    </recommendedName>
</protein>
<dbReference type="STRING" id="1007103.GCA_000213315_00212"/>
<dbReference type="InterPro" id="IPR011051">
    <property type="entry name" value="RmlC_Cupin_sf"/>
</dbReference>
<evidence type="ECO:0000313" key="3">
    <source>
        <dbReference type="Proteomes" id="UP000076563"/>
    </source>
</evidence>
<comment type="caution">
    <text evidence="2">The sequence shown here is derived from an EMBL/GenBank/DDBJ whole genome shotgun (WGS) entry which is preliminary data.</text>
</comment>
<sequence length="193" mass="22126">MYSYPYYAGMNTLVYYPSYGSRNQQNHYPLNQNAVLHSYPVAVDNAGRFESLDERVVKDHGAKPYVVNIDKVTKQNNTYRTAIWTGKHFQVTVMSINVRDDIGLEVHPHIDQFIRIEEGQGLVQMGDTKDRLTFQEKAYDGYAIMIPAGKWHNVINTGNKPLKIYVIYAPPNHPYGTVQQTKAMAMTPHSRLF</sequence>
<dbReference type="EMBL" id="LQRA01000052">
    <property type="protein sequence ID" value="KZE79469.1"/>
    <property type="molecule type" value="Genomic_DNA"/>
</dbReference>
<dbReference type="Gene3D" id="2.60.120.10">
    <property type="entry name" value="Jelly Rolls"/>
    <property type="match status" value="1"/>
</dbReference>
<dbReference type="InterPro" id="IPR014710">
    <property type="entry name" value="RmlC-like_jellyroll"/>
</dbReference>
<dbReference type="PANTHER" id="PTHR43346">
    <property type="entry name" value="LIGAND BINDING DOMAIN PROTEIN, PUTATIVE (AFU_ORTHOLOGUE AFUA_6G14370)-RELATED"/>
    <property type="match status" value="1"/>
</dbReference>